<accession>A0A0K0E3Q6</accession>
<feature type="signal peptide" evidence="1">
    <location>
        <begin position="1"/>
        <end position="18"/>
    </location>
</feature>
<name>A0A0K0E3Q6_STRER</name>
<dbReference type="AlphaFoldDB" id="A0A0K0E3Q6"/>
<proteinExistence type="predicted"/>
<keyword evidence="1" id="KW-0732">Signal</keyword>
<protein>
    <submittedName>
        <fullName evidence="3 4">Uncharacterized protein</fullName>
    </submittedName>
</protein>
<reference evidence="3" key="1">
    <citation type="submission" date="2015-08" db="UniProtKB">
        <authorList>
            <consortium name="WormBaseParasite"/>
        </authorList>
    </citation>
    <scope>IDENTIFICATION</scope>
</reference>
<dbReference type="Proteomes" id="UP000035681">
    <property type="component" value="Unplaced"/>
</dbReference>
<keyword evidence="2" id="KW-1185">Reference proteome</keyword>
<organism evidence="3">
    <name type="scientific">Strongyloides stercoralis</name>
    <name type="common">Threadworm</name>
    <dbReference type="NCBI Taxonomy" id="6248"/>
    <lineage>
        <taxon>Eukaryota</taxon>
        <taxon>Metazoa</taxon>
        <taxon>Ecdysozoa</taxon>
        <taxon>Nematoda</taxon>
        <taxon>Chromadorea</taxon>
        <taxon>Rhabditida</taxon>
        <taxon>Tylenchina</taxon>
        <taxon>Panagrolaimomorpha</taxon>
        <taxon>Strongyloidoidea</taxon>
        <taxon>Strongyloididae</taxon>
        <taxon>Strongyloides</taxon>
    </lineage>
</organism>
<evidence type="ECO:0000313" key="4">
    <source>
        <dbReference type="WBParaSite" id="TCONS_00008349.p1"/>
    </source>
</evidence>
<feature type="chain" id="PRO_5005327400" evidence="1">
    <location>
        <begin position="19"/>
        <end position="135"/>
    </location>
</feature>
<evidence type="ECO:0000256" key="1">
    <source>
        <dbReference type="SAM" id="SignalP"/>
    </source>
</evidence>
<evidence type="ECO:0000313" key="3">
    <source>
        <dbReference type="WBParaSite" id="SSTP_0000412700.1"/>
    </source>
</evidence>
<dbReference type="WBParaSite" id="TCONS_00008349.p1">
    <property type="protein sequence ID" value="TCONS_00008349.p1"/>
    <property type="gene ID" value="XLOC_006299"/>
</dbReference>
<dbReference type="WBParaSite" id="SSTP_0000412700.1">
    <property type="protein sequence ID" value="SSTP_0000412700.1"/>
    <property type="gene ID" value="SSTP_0000412700"/>
</dbReference>
<sequence length="135" mass="15819">MLLLIFITILKYFPLLIGGQIPPKRIACFSGKNENSQQDFCMRFKCFTLIHYTSNGPKIRRGCVNERMQLSQFESDPFYEIFYCDSSSFCNNHTADFSKFKSSSSASRKNYVKILTWGINTFNRITNKIKQWFYG</sequence>
<evidence type="ECO:0000313" key="2">
    <source>
        <dbReference type="Proteomes" id="UP000035681"/>
    </source>
</evidence>